<dbReference type="GO" id="GO:0003676">
    <property type="term" value="F:nucleic acid binding"/>
    <property type="evidence" value="ECO:0007669"/>
    <property type="project" value="InterPro"/>
</dbReference>
<gene>
    <name evidence="5" type="ORF">QBZ16_004298</name>
</gene>
<keyword evidence="6" id="KW-1185">Reference proteome</keyword>
<dbReference type="InterPro" id="IPR003690">
    <property type="entry name" value="MTERF"/>
</dbReference>
<evidence type="ECO:0000256" key="2">
    <source>
        <dbReference type="ARBA" id="ARBA00022472"/>
    </source>
</evidence>
<evidence type="ECO:0000259" key="4">
    <source>
        <dbReference type="Pfam" id="PF00149"/>
    </source>
</evidence>
<comment type="caution">
    <text evidence="5">The sequence shown here is derived from an EMBL/GenBank/DDBJ whole genome shotgun (WGS) entry which is preliminary data.</text>
</comment>
<dbReference type="InterPro" id="IPR004843">
    <property type="entry name" value="Calcineurin-like_PHP"/>
</dbReference>
<keyword evidence="2" id="KW-0804">Transcription</keyword>
<dbReference type="SMART" id="SM00733">
    <property type="entry name" value="Mterf"/>
    <property type="match status" value="5"/>
</dbReference>
<reference evidence="5" key="1">
    <citation type="submission" date="2021-01" db="EMBL/GenBank/DDBJ databases">
        <authorList>
            <person name="Eckstrom K.M.E."/>
        </authorList>
    </citation>
    <scope>NUCLEOTIDE SEQUENCE</scope>
    <source>
        <strain evidence="5">UVCC 0001</strain>
    </source>
</reference>
<evidence type="ECO:0000256" key="3">
    <source>
        <dbReference type="ARBA" id="ARBA00022946"/>
    </source>
</evidence>
<keyword evidence="2" id="KW-0806">Transcription termination</keyword>
<organism evidence="5 6">
    <name type="scientific">Prototheca wickerhamii</name>
    <dbReference type="NCBI Taxonomy" id="3111"/>
    <lineage>
        <taxon>Eukaryota</taxon>
        <taxon>Viridiplantae</taxon>
        <taxon>Chlorophyta</taxon>
        <taxon>core chlorophytes</taxon>
        <taxon>Trebouxiophyceae</taxon>
        <taxon>Chlorellales</taxon>
        <taxon>Chlorellaceae</taxon>
        <taxon>Prototheca</taxon>
    </lineage>
</organism>
<proteinExistence type="inferred from homology"/>
<name>A0AAD9IFU6_PROWI</name>
<comment type="similarity">
    <text evidence="1">Belongs to the mTERF family.</text>
</comment>
<evidence type="ECO:0000313" key="6">
    <source>
        <dbReference type="Proteomes" id="UP001255856"/>
    </source>
</evidence>
<evidence type="ECO:0000256" key="1">
    <source>
        <dbReference type="ARBA" id="ARBA00007692"/>
    </source>
</evidence>
<accession>A0AAD9IFU6</accession>
<dbReference type="EMBL" id="JASFZW010000006">
    <property type="protein sequence ID" value="KAK2077453.1"/>
    <property type="molecule type" value="Genomic_DNA"/>
</dbReference>
<keyword evidence="2" id="KW-0805">Transcription regulation</keyword>
<dbReference type="AlphaFoldDB" id="A0AAD9IFU6"/>
<dbReference type="Gene3D" id="1.25.70.10">
    <property type="entry name" value="Transcription termination factor 3, mitochondrial"/>
    <property type="match status" value="1"/>
</dbReference>
<dbReference type="GO" id="GO:0006353">
    <property type="term" value="P:DNA-templated transcription termination"/>
    <property type="evidence" value="ECO:0007669"/>
    <property type="project" value="UniProtKB-KW"/>
</dbReference>
<dbReference type="GO" id="GO:0016787">
    <property type="term" value="F:hydrolase activity"/>
    <property type="evidence" value="ECO:0007669"/>
    <property type="project" value="InterPro"/>
</dbReference>
<dbReference type="Pfam" id="PF02536">
    <property type="entry name" value="mTERF"/>
    <property type="match status" value="1"/>
</dbReference>
<evidence type="ECO:0000313" key="5">
    <source>
        <dbReference type="EMBL" id="KAK2077453.1"/>
    </source>
</evidence>
<dbReference type="PANTHER" id="PTHR14795:SF0">
    <property type="entry name" value="TRANSMEMBRANE PROTEIN 62"/>
    <property type="match status" value="1"/>
</dbReference>
<feature type="domain" description="Calcineurin-like phosphoesterase" evidence="4">
    <location>
        <begin position="330"/>
        <end position="579"/>
    </location>
</feature>
<dbReference type="PANTHER" id="PTHR14795">
    <property type="entry name" value="HELICASE RELATED"/>
    <property type="match status" value="1"/>
</dbReference>
<dbReference type="Proteomes" id="UP001255856">
    <property type="component" value="Unassembled WGS sequence"/>
</dbReference>
<dbReference type="Pfam" id="PF00149">
    <property type="entry name" value="Metallophos"/>
    <property type="match status" value="1"/>
</dbReference>
<dbReference type="InterPro" id="IPR029052">
    <property type="entry name" value="Metallo-depent_PP-like"/>
</dbReference>
<keyword evidence="3" id="KW-0809">Transit peptide</keyword>
<sequence length="831" mass="89953">MAARIVETAWLDDVLVSEEDDARDLRAHGRGPGPLKGPVLAKGSRILPSRIWRVLVRKHRVPREWRAQAGILYAAGVEERGLEAVARRRGSGMSLRPETVLGKMDYLSQELGLGPEDIEVVVRRSPNVLEYNERRTLGERAAFLRTEVGLDAAQLRRALRRGPQLLSSSVRERMRPRLAFLCEHLALESAADRAALIARQPQLLVCGDEGLVARLDFFRERLGSLGPERLAAALRSQPAVLQCRIESLERRLRFFWEEVGLTEAQTAAVVLRQPALLSLSVERSLRPKWLYLTRELGGDAASALHCPPYFSLSLRDRCVLPALAAQLPTTLLQLSDLHFATTDFEKPSVFGDRIGDADLFAAALLPGLAPDAVLITGDLTEGKLATGGGAQQPGEWRAYGEFLAAVRSAMAPKPAVVMDVRGNHDTFDVGFRGGPGDFYPGVGALAMEDVGARVAVRALGGTGPSNSTCPAATLVALDFAPELGLRSPSNFAGVVPAGFLTELESAVAAWNASTHACADRPLVISLGHYPISTVTFSERRPWPLGRLAALLAPLRQPGPLLRRLMDLGVDAYLSGHLHAAFGQRLHALHAVPGSTRRFADLESTAWKDDRRFRLLAVDHGQLTFVDLFFHTPRSPAQVRRVDFAARSDSAWQATYRQRGWGVTPLDPAAQTRRSVALITFPPDPRYAPLRGPGSATPAPGTVRALVYLLDDAAAAPEATAVLACGSGPVLGRAPLNLVARMKSQLAFEGLVLAESVPETCDPCDIRLRVEVSGLERDAAAAAVDASSWQAAQLERGPGGWAVVLPAAPVHLQTTWLESFTLSVDFTTLINW</sequence>
<dbReference type="SUPFAM" id="SSF56300">
    <property type="entry name" value="Metallo-dependent phosphatases"/>
    <property type="match status" value="1"/>
</dbReference>
<protein>
    <recommendedName>
        <fullName evidence="4">Calcineurin-like phosphoesterase domain-containing protein</fullName>
    </recommendedName>
</protein>
<dbReference type="InterPro" id="IPR038538">
    <property type="entry name" value="MTERF_sf"/>
</dbReference>